<proteinExistence type="inferred from homology"/>
<dbReference type="Gramene" id="PVH66620">
    <property type="protein sequence ID" value="PVH66620"/>
    <property type="gene ID" value="PAHAL_1G299400"/>
</dbReference>
<dbReference type="AlphaFoldDB" id="A0A2T8KWQ2"/>
<name>A0A2T8KWQ2_9POAL</name>
<dbReference type="Pfam" id="PF00134">
    <property type="entry name" value="Cyclin_N"/>
    <property type="match status" value="1"/>
</dbReference>
<dbReference type="InterPro" id="IPR013763">
    <property type="entry name" value="Cyclin-like_dom"/>
</dbReference>
<comment type="similarity">
    <text evidence="4">Belongs to the cyclin family.</text>
</comment>
<dbReference type="Pfam" id="PF02984">
    <property type="entry name" value="Cyclin_C"/>
    <property type="match status" value="1"/>
</dbReference>
<keyword evidence="2 4" id="KW-0195">Cyclin</keyword>
<organism evidence="8">
    <name type="scientific">Panicum hallii</name>
    <dbReference type="NCBI Taxonomy" id="206008"/>
    <lineage>
        <taxon>Eukaryota</taxon>
        <taxon>Viridiplantae</taxon>
        <taxon>Streptophyta</taxon>
        <taxon>Embryophyta</taxon>
        <taxon>Tracheophyta</taxon>
        <taxon>Spermatophyta</taxon>
        <taxon>Magnoliopsida</taxon>
        <taxon>Liliopsida</taxon>
        <taxon>Poales</taxon>
        <taxon>Poaceae</taxon>
        <taxon>PACMAD clade</taxon>
        <taxon>Panicoideae</taxon>
        <taxon>Panicodae</taxon>
        <taxon>Paniceae</taxon>
        <taxon>Panicinae</taxon>
        <taxon>Panicum</taxon>
        <taxon>Panicum sect. Panicum</taxon>
    </lineage>
</organism>
<dbReference type="SUPFAM" id="SSF47954">
    <property type="entry name" value="Cyclin-like"/>
    <property type="match status" value="2"/>
</dbReference>
<dbReference type="InterPro" id="IPR004367">
    <property type="entry name" value="Cyclin_C-dom"/>
</dbReference>
<feature type="domain" description="Cyclin-like" evidence="6">
    <location>
        <begin position="410"/>
        <end position="498"/>
    </location>
</feature>
<evidence type="ECO:0000256" key="2">
    <source>
        <dbReference type="ARBA" id="ARBA00023127"/>
    </source>
</evidence>
<dbReference type="Gene3D" id="1.10.472.10">
    <property type="entry name" value="Cyclin-like"/>
    <property type="match status" value="2"/>
</dbReference>
<dbReference type="SMART" id="SM00385">
    <property type="entry name" value="CYCLIN"/>
    <property type="match status" value="2"/>
</dbReference>
<dbReference type="InterPro" id="IPR039361">
    <property type="entry name" value="Cyclin"/>
</dbReference>
<evidence type="ECO:0008006" key="9">
    <source>
        <dbReference type="Google" id="ProtNLM"/>
    </source>
</evidence>
<evidence type="ECO:0000256" key="3">
    <source>
        <dbReference type="ARBA" id="ARBA00023306"/>
    </source>
</evidence>
<evidence type="ECO:0000256" key="5">
    <source>
        <dbReference type="SAM" id="MobiDB-lite"/>
    </source>
</evidence>
<feature type="region of interest" description="Disordered" evidence="5">
    <location>
        <begin position="681"/>
        <end position="721"/>
    </location>
</feature>
<feature type="compositionally biased region" description="Basic and acidic residues" evidence="5">
    <location>
        <begin position="153"/>
        <end position="162"/>
    </location>
</feature>
<keyword evidence="1" id="KW-0132">Cell division</keyword>
<reference evidence="8" key="1">
    <citation type="submission" date="2018-04" db="EMBL/GenBank/DDBJ databases">
        <title>WGS assembly of Panicum hallii.</title>
        <authorList>
            <person name="Lovell J."/>
            <person name="Jenkins J."/>
            <person name="Lowry D."/>
            <person name="Mamidi S."/>
            <person name="Sreedasyam A."/>
            <person name="Weng X."/>
            <person name="Barry K."/>
            <person name="Bonette J."/>
            <person name="Campitelli B."/>
            <person name="Daum C."/>
            <person name="Gordon S."/>
            <person name="Gould B."/>
            <person name="Lipzen A."/>
            <person name="Macqueen A."/>
            <person name="Palacio-Mejia J."/>
            <person name="Plott C."/>
            <person name="Shakirov E."/>
            <person name="Shu S."/>
            <person name="Yoshinaga Y."/>
            <person name="Zane M."/>
            <person name="Rokhsar D."/>
            <person name="Grimwood J."/>
            <person name="Schmutz J."/>
            <person name="Juenger T."/>
        </authorList>
    </citation>
    <scope>NUCLEOTIDE SEQUENCE [LARGE SCALE GENOMIC DNA]</scope>
    <source>
        <strain evidence="8">FIL2</strain>
    </source>
</reference>
<keyword evidence="3" id="KW-0131">Cell cycle</keyword>
<dbReference type="InterPro" id="IPR006671">
    <property type="entry name" value="Cyclin_N"/>
</dbReference>
<dbReference type="EMBL" id="CM008046">
    <property type="protein sequence ID" value="PVH66620.1"/>
    <property type="molecule type" value="Genomic_DNA"/>
</dbReference>
<feature type="domain" description="Cyclin C-terminal" evidence="7">
    <location>
        <begin position="402"/>
        <end position="537"/>
    </location>
</feature>
<evidence type="ECO:0000256" key="4">
    <source>
        <dbReference type="RuleBase" id="RU000383"/>
    </source>
</evidence>
<dbReference type="PANTHER" id="PTHR10177">
    <property type="entry name" value="CYCLINS"/>
    <property type="match status" value="1"/>
</dbReference>
<evidence type="ECO:0000313" key="8">
    <source>
        <dbReference type="EMBL" id="PVH66620.1"/>
    </source>
</evidence>
<dbReference type="Proteomes" id="UP000243499">
    <property type="component" value="Chromosome 1"/>
</dbReference>
<sequence>MDATTSRLLSCLALPPGLVPSPSGGGAMMHTNPFSFGLDIALPSPASFRSFSDGGRVHAMRSNPSSFFDQFSGGGAVHTLQANPFSGGAAGHALHTNPFSFGLDIAHPPLAGYDPFSDGATVHADEHSNPFAVDLCDDLPPLAVFGPFSAGADTDKGPKNLDDYVSAGGAPPGLPDADSPRTPVYSNPFNANAAAALSMKIPALWEWDLDGGHSQPAVDEPVPPLLIPAPTASVCENATTAPARTPCRHARRPQLCASYDDDDDDIEAILRAQEEDVKSRPSTDYMATTQGGRMSPEMRTALVSWMTGITRRYDLAPVTLHRAVSYADRFLSARPLSDASAHGLNLLGAAAVYAAAKYEDQAAVYKLKAREIARHGGFATGREVVDMERALLAALDYRLSGPTAHTFVEHFTRDYGQEEGDDLGLELRFRAHDFADVSLLHYGCLELKPSAVAAAAMLLAMRTLKPSYRRMVAWGRELEELTGYKPKDLERGVDAIRALIPKDETATAARDISQSRLGPGGNQHRPDLLAASCICMRRRVAYSSLSTNRRISSSSFSGIPTKAHLQFSHSPAGMLTAGAATGRERPPERMPLLVGARDSAWTPENTGLQTRASADTAALRVERQRGVRPRSARSRASTAGAGASTAAGCLHRRSPPSARWYHAPGRALLKALPSLRQISSRISRTNSSHGNRLEALEPRPRSSDLQKQNYTKKTKNRDDHSRCVLAPVMKMSKHYLDGWIREPSRRCAERGASIAPHGNRNLSDEPTSFSRLAFRGR</sequence>
<evidence type="ECO:0000259" key="7">
    <source>
        <dbReference type="SMART" id="SM01332"/>
    </source>
</evidence>
<accession>A0A2T8KWQ2</accession>
<dbReference type="InterPro" id="IPR036915">
    <property type="entry name" value="Cyclin-like_sf"/>
</dbReference>
<feature type="region of interest" description="Disordered" evidence="5">
    <location>
        <begin position="150"/>
        <end position="178"/>
    </location>
</feature>
<feature type="region of interest" description="Disordered" evidence="5">
    <location>
        <begin position="611"/>
        <end position="657"/>
    </location>
</feature>
<feature type="domain" description="Cyclin-like" evidence="6">
    <location>
        <begin position="304"/>
        <end position="393"/>
    </location>
</feature>
<feature type="compositionally biased region" description="Basic and acidic residues" evidence="5">
    <location>
        <begin position="691"/>
        <end position="704"/>
    </location>
</feature>
<protein>
    <recommendedName>
        <fullName evidence="9">Cyclin N-terminal domain-containing protein</fullName>
    </recommendedName>
</protein>
<dbReference type="SMART" id="SM01332">
    <property type="entry name" value="Cyclin_C"/>
    <property type="match status" value="1"/>
</dbReference>
<evidence type="ECO:0000256" key="1">
    <source>
        <dbReference type="ARBA" id="ARBA00022618"/>
    </source>
</evidence>
<evidence type="ECO:0000259" key="6">
    <source>
        <dbReference type="SMART" id="SM00385"/>
    </source>
</evidence>
<gene>
    <name evidence="8" type="ORF">PAHAL_1G299400</name>
</gene>
<dbReference type="GO" id="GO:0051301">
    <property type="term" value="P:cell division"/>
    <property type="evidence" value="ECO:0007669"/>
    <property type="project" value="UniProtKB-KW"/>
</dbReference>
<feature type="compositionally biased region" description="Low complexity" evidence="5">
    <location>
        <begin position="634"/>
        <end position="648"/>
    </location>
</feature>
<feature type="compositionally biased region" description="Polar residues" evidence="5">
    <location>
        <begin position="681"/>
        <end position="690"/>
    </location>
</feature>